<evidence type="ECO:0000313" key="3">
    <source>
        <dbReference type="RefSeq" id="XP_013391027.1"/>
    </source>
</evidence>
<dbReference type="CDD" id="cd02440">
    <property type="entry name" value="AdoMet_MTases"/>
    <property type="match status" value="1"/>
</dbReference>
<reference evidence="3" key="1">
    <citation type="submission" date="2025-08" db="UniProtKB">
        <authorList>
            <consortium name="RefSeq"/>
        </authorList>
    </citation>
    <scope>IDENTIFICATION</scope>
    <source>
        <tissue evidence="3">Gonads</tissue>
    </source>
</reference>
<accession>A0A1S3HYC4</accession>
<organism evidence="2 3">
    <name type="scientific">Lingula anatina</name>
    <name type="common">Brachiopod</name>
    <name type="synonym">Lingula unguis</name>
    <dbReference type="NCBI Taxonomy" id="7574"/>
    <lineage>
        <taxon>Eukaryota</taxon>
        <taxon>Metazoa</taxon>
        <taxon>Spiralia</taxon>
        <taxon>Lophotrochozoa</taxon>
        <taxon>Brachiopoda</taxon>
        <taxon>Linguliformea</taxon>
        <taxon>Lingulata</taxon>
        <taxon>Lingulida</taxon>
        <taxon>Linguloidea</taxon>
        <taxon>Lingulidae</taxon>
        <taxon>Lingula</taxon>
    </lineage>
</organism>
<dbReference type="GO" id="GO:0106370">
    <property type="term" value="F:protein-L-histidine N-pros-methyltransferase activity"/>
    <property type="evidence" value="ECO:0007669"/>
    <property type="project" value="InterPro"/>
</dbReference>
<dbReference type="GeneID" id="106159316"/>
<feature type="signal peptide" evidence="1">
    <location>
        <begin position="1"/>
        <end position="26"/>
    </location>
</feature>
<keyword evidence="2" id="KW-1185">Reference proteome</keyword>
<dbReference type="FunCoup" id="A0A1S3HYC4">
    <property type="interactions" value="336"/>
</dbReference>
<dbReference type="OrthoDB" id="199041at2759"/>
<proteinExistence type="predicted"/>
<dbReference type="InterPro" id="IPR029063">
    <property type="entry name" value="SAM-dependent_MTases_sf"/>
</dbReference>
<feature type="chain" id="PRO_5010317280" evidence="1">
    <location>
        <begin position="27"/>
        <end position="332"/>
    </location>
</feature>
<dbReference type="Gene3D" id="3.40.50.150">
    <property type="entry name" value="Vaccinia Virus protein VP39"/>
    <property type="match status" value="1"/>
</dbReference>
<evidence type="ECO:0000313" key="2">
    <source>
        <dbReference type="Proteomes" id="UP000085678"/>
    </source>
</evidence>
<dbReference type="InParanoid" id="A0A1S3HYC4"/>
<dbReference type="AlphaFoldDB" id="A0A1S3HYC4"/>
<dbReference type="RefSeq" id="XP_013391027.1">
    <property type="nucleotide sequence ID" value="XM_013535573.1"/>
</dbReference>
<dbReference type="Proteomes" id="UP000085678">
    <property type="component" value="Unplaced"/>
</dbReference>
<name>A0A1S3HYC4_LINAN</name>
<protein>
    <submittedName>
        <fullName evidence="3">Methyltransferase-like protein 9</fullName>
    </submittedName>
</protein>
<sequence>MLRHERRRVCKFIFLCTILLTYKASAMTDQMSSLALPEHQSSYRFRSHLARTVYQRMLEDRQHRDNDHSSWYQFNQQRLSKEMCDMFLQTHQDPETCQFLENCFNKADSIFTQLAHTLAKSVLTWFMTQTDANGLLRRGSMFVFSKQQFQDLLDIDESWKAATLLDLGAGDGKVTEKMQNHFEQVYATEASSPMRQRLTELGYTLLDIDEWHNNSVQYDVISCLNLLDRCDRPMTLLRDIHKVLKPGTGRLIVATVFPFSPYVEYNQDHIPAEYLYIQGKTFEDQVTSFVEDIFKPVGFKLLKFTRLPYLCEGDLNSSFYVLDDAVFVLERL</sequence>
<dbReference type="KEGG" id="lak:106159316"/>
<dbReference type="InterPro" id="IPR007884">
    <property type="entry name" value="METL9"/>
</dbReference>
<dbReference type="SUPFAM" id="SSF53335">
    <property type="entry name" value="S-adenosyl-L-methionine-dependent methyltransferases"/>
    <property type="match status" value="1"/>
</dbReference>
<dbReference type="PANTHER" id="PTHR12890:SF0">
    <property type="entry name" value="PROTEIN-L-HISTIDINE N-PROS-METHYLTRANSFERASE"/>
    <property type="match status" value="1"/>
</dbReference>
<dbReference type="Pfam" id="PF05219">
    <property type="entry name" value="DREV"/>
    <property type="match status" value="1"/>
</dbReference>
<dbReference type="PANTHER" id="PTHR12890">
    <property type="entry name" value="DREV PROTEIN"/>
    <property type="match status" value="1"/>
</dbReference>
<keyword evidence="1" id="KW-0732">Signal</keyword>
<evidence type="ECO:0000256" key="1">
    <source>
        <dbReference type="SAM" id="SignalP"/>
    </source>
</evidence>
<gene>
    <name evidence="3" type="primary">LOC106159316</name>
</gene>
<dbReference type="STRING" id="7574.A0A1S3HYC4"/>